<reference evidence="1 2" key="1">
    <citation type="submission" date="2017-03" db="EMBL/GenBank/DDBJ databases">
        <authorList>
            <person name="Afonso C.L."/>
            <person name="Miller P.J."/>
            <person name="Scott M.A."/>
            <person name="Spackman E."/>
            <person name="Goraichik I."/>
            <person name="Dimitrov K.M."/>
            <person name="Suarez D.L."/>
            <person name="Swayne D.E."/>
        </authorList>
    </citation>
    <scope>NUCLEOTIDE SEQUENCE [LARGE SCALE GENOMIC DNA]</scope>
    <source>
        <strain evidence="1">PRJEB14757</strain>
    </source>
</reference>
<proteinExistence type="predicted"/>
<protein>
    <recommendedName>
        <fullName evidence="3">YkgJ family cysteine cluster protein</fullName>
    </recommendedName>
</protein>
<organism evidence="1 2">
    <name type="scientific">Desulfamplus magnetovallimortis</name>
    <dbReference type="NCBI Taxonomy" id="1246637"/>
    <lineage>
        <taxon>Bacteria</taxon>
        <taxon>Pseudomonadati</taxon>
        <taxon>Thermodesulfobacteriota</taxon>
        <taxon>Desulfobacteria</taxon>
        <taxon>Desulfobacterales</taxon>
        <taxon>Desulfobacteraceae</taxon>
        <taxon>Desulfamplus</taxon>
    </lineage>
</organism>
<dbReference type="RefSeq" id="WP_080805332.1">
    <property type="nucleotide sequence ID" value="NZ_LT828550.1"/>
</dbReference>
<evidence type="ECO:0008006" key="3">
    <source>
        <dbReference type="Google" id="ProtNLM"/>
    </source>
</evidence>
<dbReference type="EMBL" id="FWEV01000070">
    <property type="protein sequence ID" value="SLM28856.1"/>
    <property type="molecule type" value="Genomic_DNA"/>
</dbReference>
<evidence type="ECO:0000313" key="1">
    <source>
        <dbReference type="EMBL" id="SLM28856.1"/>
    </source>
</evidence>
<sequence length="261" mass="30219">MFKKSYGIDQLKELERLYILYEKYFYHQLLDLSTSEDKNRGQQYQGTADLDRRRDAPQNRERSKWHCKKGCDTCCTCNVTMTSLECEYILTQMSLDERYKLISLIYQNRSAIRYHPEVTTNGFAQICMDGGDIPIEDNDPSWGKCPLLGEDHLCPIYEKRPFGCRSLVSEVDCFKSGYAEISPLTLTVNNIFMQYIEHLDSGGITGNFTDMMLAAGTWDSVIHDDEKIHIIYNRKARLLMIPPEHRNAVEPLLKSIFDGKQ</sequence>
<evidence type="ECO:0000313" key="2">
    <source>
        <dbReference type="Proteomes" id="UP000191931"/>
    </source>
</evidence>
<gene>
    <name evidence="1" type="ORF">MTBBW1_1610018</name>
</gene>
<dbReference type="AlphaFoldDB" id="A0A1W1H8U2"/>
<name>A0A1W1H8U2_9BACT</name>
<dbReference type="STRING" id="1246637.MTBBW1_1610018"/>
<dbReference type="OrthoDB" id="9779822at2"/>
<accession>A0A1W1H8U2</accession>
<dbReference type="Proteomes" id="UP000191931">
    <property type="component" value="Unassembled WGS sequence"/>
</dbReference>
<keyword evidence="2" id="KW-1185">Reference proteome</keyword>